<evidence type="ECO:0000313" key="2">
    <source>
        <dbReference type="Proteomes" id="UP000287972"/>
    </source>
</evidence>
<reference evidence="1 2" key="1">
    <citation type="submission" date="2017-06" db="EMBL/GenBank/DDBJ databases">
        <title>Comparative genomic analysis of Ambrosia Fusariam Clade fungi.</title>
        <authorList>
            <person name="Stajich J.E."/>
            <person name="Carrillo J."/>
            <person name="Kijimoto T."/>
            <person name="Eskalen A."/>
            <person name="O'Donnell K."/>
            <person name="Kasson M."/>
        </authorList>
    </citation>
    <scope>NUCLEOTIDE SEQUENCE [LARGE SCALE GENOMIC DNA]</scope>
    <source>
        <strain evidence="1 2">NRRL62606</strain>
    </source>
</reference>
<name>A0A428R9L3_9HYPO</name>
<accession>A0A428R9L3</accession>
<organism evidence="1 2">
    <name type="scientific">Fusarium floridanum</name>
    <dbReference type="NCBI Taxonomy" id="1325733"/>
    <lineage>
        <taxon>Eukaryota</taxon>
        <taxon>Fungi</taxon>
        <taxon>Dikarya</taxon>
        <taxon>Ascomycota</taxon>
        <taxon>Pezizomycotina</taxon>
        <taxon>Sordariomycetes</taxon>
        <taxon>Hypocreomycetidae</taxon>
        <taxon>Hypocreales</taxon>
        <taxon>Nectriaceae</taxon>
        <taxon>Fusarium</taxon>
        <taxon>Fusarium solani species complex</taxon>
    </lineage>
</organism>
<comment type="caution">
    <text evidence="1">The sequence shown here is derived from an EMBL/GenBank/DDBJ whole genome shotgun (WGS) entry which is preliminary data.</text>
</comment>
<keyword evidence="2" id="KW-1185">Reference proteome</keyword>
<protein>
    <submittedName>
        <fullName evidence="1">Uncharacterized protein</fullName>
    </submittedName>
</protein>
<evidence type="ECO:0000313" key="1">
    <source>
        <dbReference type="EMBL" id="RSL74188.1"/>
    </source>
</evidence>
<proteinExistence type="predicted"/>
<dbReference type="EMBL" id="NKCL01000404">
    <property type="protein sequence ID" value="RSL74188.1"/>
    <property type="molecule type" value="Genomic_DNA"/>
</dbReference>
<dbReference type="Proteomes" id="UP000287972">
    <property type="component" value="Unassembled WGS sequence"/>
</dbReference>
<sequence length="76" mass="8725">MSPKSVSTERDHQSPHILLILELLPVQSVEWKKREPRSSNYQIDRGPENPCPVFSRCTRTLQHLPTPTCRQGRSSS</sequence>
<dbReference type="AlphaFoldDB" id="A0A428R9L3"/>
<gene>
    <name evidence="1" type="ORF">CEP51_011640</name>
</gene>